<evidence type="ECO:0000313" key="1">
    <source>
        <dbReference type="EMBL" id="MBB1245911.1"/>
    </source>
</evidence>
<organism evidence="1 2">
    <name type="scientific">Streptomyces durbertensis</name>
    <dbReference type="NCBI Taxonomy" id="2448886"/>
    <lineage>
        <taxon>Bacteria</taxon>
        <taxon>Bacillati</taxon>
        <taxon>Actinomycetota</taxon>
        <taxon>Actinomycetes</taxon>
        <taxon>Kitasatosporales</taxon>
        <taxon>Streptomycetaceae</taxon>
        <taxon>Streptomyces</taxon>
    </lineage>
</organism>
<protein>
    <submittedName>
        <fullName evidence="1">SUKH-3 domain-containing protein</fullName>
    </submittedName>
</protein>
<proteinExistence type="predicted"/>
<dbReference type="Pfam" id="PF14433">
    <property type="entry name" value="SUKH-3"/>
    <property type="match status" value="1"/>
</dbReference>
<dbReference type="Proteomes" id="UP000766698">
    <property type="component" value="Unassembled WGS sequence"/>
</dbReference>
<sequence length="170" mass="18619">MSDAERFQAQLLAESLSGVAGVEVYPVDVDAACREYLEEGYEVTPWLQEFLANYGECIVTWQFRGSDTSVSTRVEHALEAPHATPRNMQIFSRRLGLATLPIGSAFSTEECMLLAANGDILLAGDPGFQWVAHGFHAAAHALVAGPWDRTFYTIAPAEDGLRERLTQAES</sequence>
<dbReference type="EMBL" id="WMLF01000368">
    <property type="protein sequence ID" value="MBB1245911.1"/>
    <property type="molecule type" value="Genomic_DNA"/>
</dbReference>
<reference evidence="2" key="1">
    <citation type="journal article" date="2020" name="Syst. Appl. Microbiol.">
        <title>Streptomyces alkaliterrae sp. nov., isolated from an alkaline soil, and emended descriptions of Streptomyces alkaliphilus, Streptomyces calidiresistens and Streptomyces durbertensis.</title>
        <authorList>
            <person name="Swiecimska M."/>
            <person name="Golinska P."/>
            <person name="Nouioui I."/>
            <person name="Wypij M."/>
            <person name="Rai M."/>
            <person name="Sangal V."/>
            <person name="Goodfellow M."/>
        </authorList>
    </citation>
    <scope>NUCLEOTIDE SEQUENCE [LARGE SCALE GENOMIC DNA]</scope>
    <source>
        <strain evidence="2">DSM 104538</strain>
    </source>
</reference>
<accession>A0ABR6EKQ7</accession>
<gene>
    <name evidence="1" type="ORF">GL263_20500</name>
</gene>
<evidence type="ECO:0000313" key="2">
    <source>
        <dbReference type="Proteomes" id="UP000766698"/>
    </source>
</evidence>
<comment type="caution">
    <text evidence="1">The sequence shown here is derived from an EMBL/GenBank/DDBJ whole genome shotgun (WGS) entry which is preliminary data.</text>
</comment>
<dbReference type="RefSeq" id="WP_182857197.1">
    <property type="nucleotide sequence ID" value="NZ_WMLF01000368.1"/>
</dbReference>
<dbReference type="InterPro" id="IPR025850">
    <property type="entry name" value="SUKH-3"/>
</dbReference>
<name>A0ABR6EKQ7_9ACTN</name>
<keyword evidence="2" id="KW-1185">Reference proteome</keyword>